<name>A0ABS2G8X4_9FIRM</name>
<evidence type="ECO:0000313" key="2">
    <source>
        <dbReference type="EMBL" id="MBM6877916.1"/>
    </source>
</evidence>
<proteinExistence type="predicted"/>
<dbReference type="Proteomes" id="UP000729290">
    <property type="component" value="Unassembled WGS sequence"/>
</dbReference>
<dbReference type="RefSeq" id="WP_205132749.1">
    <property type="nucleotide sequence ID" value="NZ_JACSNT010000002.1"/>
</dbReference>
<keyword evidence="1" id="KW-1133">Transmembrane helix</keyword>
<protein>
    <recommendedName>
        <fullName evidence="4">ABC transporter permease</fullName>
    </recommendedName>
</protein>
<comment type="caution">
    <text evidence="2">The sequence shown here is derived from an EMBL/GenBank/DDBJ whole genome shotgun (WGS) entry which is preliminary data.</text>
</comment>
<keyword evidence="3" id="KW-1185">Reference proteome</keyword>
<organism evidence="2 3">
    <name type="scientific">Anaerotignum lactatifermentans</name>
    <dbReference type="NCBI Taxonomy" id="160404"/>
    <lineage>
        <taxon>Bacteria</taxon>
        <taxon>Bacillati</taxon>
        <taxon>Bacillota</taxon>
        <taxon>Clostridia</taxon>
        <taxon>Lachnospirales</taxon>
        <taxon>Anaerotignaceae</taxon>
        <taxon>Anaerotignum</taxon>
    </lineage>
</organism>
<feature type="transmembrane region" description="Helical" evidence="1">
    <location>
        <begin position="45"/>
        <end position="66"/>
    </location>
</feature>
<gene>
    <name evidence="2" type="ORF">H9X83_07050</name>
</gene>
<accession>A0ABS2G8X4</accession>
<dbReference type="EMBL" id="JACSNV010000008">
    <property type="protein sequence ID" value="MBM6877916.1"/>
    <property type="molecule type" value="Genomic_DNA"/>
</dbReference>
<keyword evidence="1" id="KW-0812">Transmembrane</keyword>
<evidence type="ECO:0000256" key="1">
    <source>
        <dbReference type="SAM" id="Phobius"/>
    </source>
</evidence>
<dbReference type="InterPro" id="IPR010540">
    <property type="entry name" value="CmpB_TMEM229"/>
</dbReference>
<feature type="transmembrane region" description="Helical" evidence="1">
    <location>
        <begin position="14"/>
        <end position="33"/>
    </location>
</feature>
<sequence length="303" mass="35629">MWTTPWLDQNFFHLFYYFIIYSFLGWGMESAFVSISSKEWVNRGFLSGPFCPIYGVGALFMILLLSPVTDHVFLLFFGGFFLASVVEYVIAAILEKLFHASWWDYSEKKWNLKGRVCLQRSVEWGLLTIVLMRVIHPVIQGLADNIPTLLGEAAGTLLLMYLVADAGVTVQHILRLNEKLAHLSEATDDVRRRLESTRLYSARKELAEHLEHLPAAQFLREWKDRMEETYGDIEQLQLEERLRAEFVANEIREKLEYKVRVLEQQNFTERRLLRAFPGMRSMKFDFELQDLRSHINEKRKNRK</sequence>
<evidence type="ECO:0008006" key="4">
    <source>
        <dbReference type="Google" id="ProtNLM"/>
    </source>
</evidence>
<reference evidence="2 3" key="1">
    <citation type="journal article" date="2021" name="Sci. Rep.">
        <title>The distribution of antibiotic resistance genes in chicken gut microbiota commensals.</title>
        <authorList>
            <person name="Juricova H."/>
            <person name="Matiasovicova J."/>
            <person name="Kubasova T."/>
            <person name="Cejkova D."/>
            <person name="Rychlik I."/>
        </authorList>
    </citation>
    <scope>NUCLEOTIDE SEQUENCE [LARGE SCALE GENOMIC DNA]</scope>
    <source>
        <strain evidence="2 3">An431b</strain>
    </source>
</reference>
<evidence type="ECO:0000313" key="3">
    <source>
        <dbReference type="Proteomes" id="UP000729290"/>
    </source>
</evidence>
<keyword evidence="1" id="KW-0472">Membrane</keyword>
<dbReference type="Pfam" id="PF06541">
    <property type="entry name" value="ABC_trans_CmpB"/>
    <property type="match status" value="1"/>
</dbReference>
<feature type="transmembrane region" description="Helical" evidence="1">
    <location>
        <begin position="72"/>
        <end position="94"/>
    </location>
</feature>